<evidence type="ECO:0000256" key="11">
    <source>
        <dbReference type="ARBA" id="ARBA00023014"/>
    </source>
</evidence>
<evidence type="ECO:0000256" key="13">
    <source>
        <dbReference type="ARBA" id="ARBA00051661"/>
    </source>
</evidence>
<dbReference type="RefSeq" id="WP_068140877.1">
    <property type="nucleotide sequence ID" value="NZ_CP042914.1"/>
</dbReference>
<dbReference type="InterPro" id="IPR013848">
    <property type="entry name" value="Methylthiotransferase_N"/>
</dbReference>
<sequence length="448" mass="50155">MSAKIRTVTLGCKVNQYETELVRQGLTRIGFTDAQKQEAADVCVVNTCTVTAEGDSKSRQMIRRLARKNPDARIVVMGCYATRAPEEVAELPGVSEVVTDKRELPDLLTRFGVVDVPTGLDGFSGRQRAYVKVQDGCLLRCSYCIIPMVRPELTSRNPQHIVDEVQRLVAAGHREVVLTGIHLGHYGVDWNRSKPREDWVRLAHLVRQLAELPGEFRIRLSSIEATEVTRELIGVLREFPQRIVPHMHVCLQSGSDSVLRRMRRRWGTKMFLDRCEMLREALDNPALTTDVIVGFPGESDEEFEQTMETCRQARFSKVHVFPYSQRRGTPAAEYEDQVDKGVQAERVARLIELETQLREDYFQTLIGRRVQLLVETARGFFATGTEIGTGIGSSSNAAPSSEYVMRGTSCRYAPVEVFAAEPSPPGTLLDVQVTAADAERLSGTVETQ</sequence>
<evidence type="ECO:0000256" key="5">
    <source>
        <dbReference type="ARBA" id="ARBA00022490"/>
    </source>
</evidence>
<dbReference type="Gene3D" id="3.40.50.12160">
    <property type="entry name" value="Methylthiotransferase, N-terminal domain"/>
    <property type="match status" value="1"/>
</dbReference>
<dbReference type="GO" id="GO:0046872">
    <property type="term" value="F:metal ion binding"/>
    <property type="evidence" value="ECO:0007669"/>
    <property type="project" value="UniProtKB-KW"/>
</dbReference>
<dbReference type="SFLD" id="SFLDS00029">
    <property type="entry name" value="Radical_SAM"/>
    <property type="match status" value="1"/>
</dbReference>
<proteinExistence type="inferred from homology"/>
<dbReference type="KEGG" id="rul:UC8_57500"/>
<dbReference type="InterPro" id="IPR038135">
    <property type="entry name" value="Methylthiotransferase_N_sf"/>
</dbReference>
<comment type="similarity">
    <text evidence="14">Belongs to the methylthiotransferase family. MtaB subfamily.</text>
</comment>
<evidence type="ECO:0000256" key="15">
    <source>
        <dbReference type="ARBA" id="ARBA00069898"/>
    </source>
</evidence>
<dbReference type="SUPFAM" id="SSF102114">
    <property type="entry name" value="Radical SAM enzymes"/>
    <property type="match status" value="1"/>
</dbReference>
<dbReference type="InterPro" id="IPR005839">
    <property type="entry name" value="Methylthiotransferase"/>
</dbReference>
<comment type="cofactor">
    <cofactor evidence="1">
        <name>[4Fe-4S] cluster</name>
        <dbReference type="ChEBI" id="CHEBI:49883"/>
    </cofactor>
</comment>
<evidence type="ECO:0000259" key="17">
    <source>
        <dbReference type="PROSITE" id="PS51918"/>
    </source>
</evidence>
<evidence type="ECO:0000256" key="8">
    <source>
        <dbReference type="ARBA" id="ARBA00022694"/>
    </source>
</evidence>
<dbReference type="InterPro" id="IPR007197">
    <property type="entry name" value="rSAM"/>
</dbReference>
<keyword evidence="8" id="KW-0819">tRNA processing</keyword>
<evidence type="ECO:0000256" key="9">
    <source>
        <dbReference type="ARBA" id="ARBA00022723"/>
    </source>
</evidence>
<dbReference type="PANTHER" id="PTHR11918">
    <property type="entry name" value="RADICAL SAM PROTEINS"/>
    <property type="match status" value="1"/>
</dbReference>
<dbReference type="InterPro" id="IPR006467">
    <property type="entry name" value="MiaB-like_bact"/>
</dbReference>
<keyword evidence="11" id="KW-0411">Iron-sulfur</keyword>
<keyword evidence="19" id="KW-1185">Reference proteome</keyword>
<dbReference type="EC" id="2.8.4.5" evidence="3"/>
<dbReference type="CDD" id="cd01335">
    <property type="entry name" value="Radical_SAM"/>
    <property type="match status" value="1"/>
</dbReference>
<keyword evidence="7" id="KW-0949">S-adenosyl-L-methionine</keyword>
<feature type="domain" description="MTTase N-terminal" evidence="16">
    <location>
        <begin position="3"/>
        <end position="113"/>
    </location>
</feature>
<dbReference type="PROSITE" id="PS51449">
    <property type="entry name" value="MTTASE_N"/>
    <property type="match status" value="1"/>
</dbReference>
<dbReference type="SFLD" id="SFLDG01061">
    <property type="entry name" value="methylthiotransferase"/>
    <property type="match status" value="1"/>
</dbReference>
<accession>A0A5B9QXE7</accession>
<evidence type="ECO:0000256" key="14">
    <source>
        <dbReference type="ARBA" id="ARBA00061574"/>
    </source>
</evidence>
<evidence type="ECO:0000256" key="6">
    <source>
        <dbReference type="ARBA" id="ARBA00022679"/>
    </source>
</evidence>
<dbReference type="InterPro" id="IPR006638">
    <property type="entry name" value="Elp3/MiaA/NifB-like_rSAM"/>
</dbReference>
<protein>
    <recommendedName>
        <fullName evidence="15">Threonylcarbamoyladenosine tRNA methylthiotransferase MtaB</fullName>
        <ecNumber evidence="3">2.8.4.5</ecNumber>
    </recommendedName>
    <alternativeName>
        <fullName evidence="12">tRNA-t(6)A37 methylthiotransferase</fullName>
    </alternativeName>
</protein>
<gene>
    <name evidence="18" type="primary">mtaB</name>
    <name evidence="18" type="ORF">UC8_57500</name>
</gene>
<evidence type="ECO:0000256" key="12">
    <source>
        <dbReference type="ARBA" id="ARBA00031213"/>
    </source>
</evidence>
<comment type="function">
    <text evidence="2">Catalyzes the methylthiolation of N6-threonylcarbamoyladenosine (t(6)A), leading to the formation of 2-methylthio-N6-threonylcarbamoyladenosine (ms(2)t(6)A) at position 37 in tRNAs that read codons beginning with adenine.</text>
</comment>
<dbReference type="SFLD" id="SFLDG01082">
    <property type="entry name" value="B12-binding_domain_containing"/>
    <property type="match status" value="1"/>
</dbReference>
<comment type="catalytic activity">
    <reaction evidence="13">
        <text>N(6)-L-threonylcarbamoyladenosine(37) in tRNA + (sulfur carrier)-SH + AH2 + 2 S-adenosyl-L-methionine = 2-methylsulfanyl-N(6)-L-threonylcarbamoyladenosine(37) in tRNA + (sulfur carrier)-H + 5'-deoxyadenosine + L-methionine + A + S-adenosyl-L-homocysteine + 2 H(+)</text>
        <dbReference type="Rhea" id="RHEA:37075"/>
        <dbReference type="Rhea" id="RHEA-COMP:10163"/>
        <dbReference type="Rhea" id="RHEA-COMP:11092"/>
        <dbReference type="Rhea" id="RHEA-COMP:14737"/>
        <dbReference type="Rhea" id="RHEA-COMP:14739"/>
        <dbReference type="ChEBI" id="CHEBI:13193"/>
        <dbReference type="ChEBI" id="CHEBI:15378"/>
        <dbReference type="ChEBI" id="CHEBI:17319"/>
        <dbReference type="ChEBI" id="CHEBI:17499"/>
        <dbReference type="ChEBI" id="CHEBI:29917"/>
        <dbReference type="ChEBI" id="CHEBI:57844"/>
        <dbReference type="ChEBI" id="CHEBI:57856"/>
        <dbReference type="ChEBI" id="CHEBI:59789"/>
        <dbReference type="ChEBI" id="CHEBI:64428"/>
        <dbReference type="ChEBI" id="CHEBI:74418"/>
        <dbReference type="ChEBI" id="CHEBI:74420"/>
        <dbReference type="EC" id="2.8.4.5"/>
    </reaction>
</comment>
<evidence type="ECO:0000256" key="4">
    <source>
        <dbReference type="ARBA" id="ARBA00022485"/>
    </source>
</evidence>
<dbReference type="NCBIfam" id="TIGR00089">
    <property type="entry name" value="MiaB/RimO family radical SAM methylthiotransferase"/>
    <property type="match status" value="1"/>
</dbReference>
<dbReference type="Pfam" id="PF04055">
    <property type="entry name" value="Radical_SAM"/>
    <property type="match status" value="1"/>
</dbReference>
<dbReference type="PROSITE" id="PS51918">
    <property type="entry name" value="RADICAL_SAM"/>
    <property type="match status" value="1"/>
</dbReference>
<dbReference type="OrthoDB" id="9805215at2"/>
<keyword evidence="5" id="KW-0963">Cytoplasm</keyword>
<dbReference type="EMBL" id="CP042914">
    <property type="protein sequence ID" value="QEG43697.1"/>
    <property type="molecule type" value="Genomic_DNA"/>
</dbReference>
<dbReference type="Pfam" id="PF00919">
    <property type="entry name" value="UPF0004"/>
    <property type="match status" value="1"/>
</dbReference>
<reference evidence="18 19" key="1">
    <citation type="submission" date="2019-08" db="EMBL/GenBank/DDBJ databases">
        <title>Deep-cultivation of Planctomycetes and their phenomic and genomic characterization uncovers novel biology.</title>
        <authorList>
            <person name="Wiegand S."/>
            <person name="Jogler M."/>
            <person name="Boedeker C."/>
            <person name="Pinto D."/>
            <person name="Vollmers J."/>
            <person name="Rivas-Marin E."/>
            <person name="Kohn T."/>
            <person name="Peeters S.H."/>
            <person name="Heuer A."/>
            <person name="Rast P."/>
            <person name="Oberbeckmann S."/>
            <person name="Bunk B."/>
            <person name="Jeske O."/>
            <person name="Meyerdierks A."/>
            <person name="Storesund J.E."/>
            <person name="Kallscheuer N."/>
            <person name="Luecker S."/>
            <person name="Lage O.M."/>
            <person name="Pohl T."/>
            <person name="Merkel B.J."/>
            <person name="Hornburger P."/>
            <person name="Mueller R.-W."/>
            <person name="Bruemmer F."/>
            <person name="Labrenz M."/>
            <person name="Spormann A.M."/>
            <person name="Op den Camp H."/>
            <person name="Overmann J."/>
            <person name="Amann R."/>
            <person name="Jetten M.S.M."/>
            <person name="Mascher T."/>
            <person name="Medema M.H."/>
            <person name="Devos D.P."/>
            <person name="Kaster A.-K."/>
            <person name="Ovreas L."/>
            <person name="Rohde M."/>
            <person name="Galperin M.Y."/>
            <person name="Jogler C."/>
        </authorList>
    </citation>
    <scope>NUCLEOTIDE SEQUENCE [LARGE SCALE GENOMIC DNA]</scope>
    <source>
        <strain evidence="18 19">UC8</strain>
    </source>
</reference>
<dbReference type="GO" id="GO:0035598">
    <property type="term" value="F:tRNA (N(6)-L-threonylcarbamoyladenosine(37)-C(2))-methylthiotransferase activity"/>
    <property type="evidence" value="ECO:0007669"/>
    <property type="project" value="UniProtKB-EC"/>
</dbReference>
<evidence type="ECO:0000313" key="19">
    <source>
        <dbReference type="Proteomes" id="UP000325286"/>
    </source>
</evidence>
<dbReference type="SMART" id="SM00729">
    <property type="entry name" value="Elp3"/>
    <property type="match status" value="1"/>
</dbReference>
<dbReference type="FunFam" id="3.40.50.12160:FF:000004">
    <property type="entry name" value="Threonylcarbamoyladenosine tRNA methylthiotransferase MtaB"/>
    <property type="match status" value="1"/>
</dbReference>
<dbReference type="InterPro" id="IPR023404">
    <property type="entry name" value="rSAM_horseshoe"/>
</dbReference>
<dbReference type="Gene3D" id="3.80.30.20">
    <property type="entry name" value="tm_1862 like domain"/>
    <property type="match status" value="1"/>
</dbReference>
<organism evidence="18 19">
    <name type="scientific">Roseimaritima ulvae</name>
    <dbReference type="NCBI Taxonomy" id="980254"/>
    <lineage>
        <taxon>Bacteria</taxon>
        <taxon>Pseudomonadati</taxon>
        <taxon>Planctomycetota</taxon>
        <taxon>Planctomycetia</taxon>
        <taxon>Pirellulales</taxon>
        <taxon>Pirellulaceae</taxon>
        <taxon>Roseimaritima</taxon>
    </lineage>
</organism>
<evidence type="ECO:0000256" key="7">
    <source>
        <dbReference type="ARBA" id="ARBA00022691"/>
    </source>
</evidence>
<keyword evidence="4" id="KW-0004">4Fe-4S</keyword>
<evidence type="ECO:0000256" key="10">
    <source>
        <dbReference type="ARBA" id="ARBA00023004"/>
    </source>
</evidence>
<name>A0A5B9QXE7_9BACT</name>
<evidence type="ECO:0000256" key="3">
    <source>
        <dbReference type="ARBA" id="ARBA00013273"/>
    </source>
</evidence>
<dbReference type="Proteomes" id="UP000325286">
    <property type="component" value="Chromosome"/>
</dbReference>
<dbReference type="InterPro" id="IPR058240">
    <property type="entry name" value="rSAM_sf"/>
</dbReference>
<feature type="domain" description="Radical SAM core" evidence="17">
    <location>
        <begin position="123"/>
        <end position="360"/>
    </location>
</feature>
<keyword evidence="10" id="KW-0408">Iron</keyword>
<evidence type="ECO:0000256" key="1">
    <source>
        <dbReference type="ARBA" id="ARBA00001966"/>
    </source>
</evidence>
<evidence type="ECO:0000313" key="18">
    <source>
        <dbReference type="EMBL" id="QEG43697.1"/>
    </source>
</evidence>
<keyword evidence="9" id="KW-0479">Metal-binding</keyword>
<dbReference type="AlphaFoldDB" id="A0A5B9QXE7"/>
<dbReference type="NCBIfam" id="TIGR01579">
    <property type="entry name" value="MiaB-like-C"/>
    <property type="match status" value="1"/>
</dbReference>
<dbReference type="FunFam" id="3.80.30.20:FF:000001">
    <property type="entry name" value="tRNA-2-methylthio-N(6)-dimethylallyladenosine synthase 2"/>
    <property type="match status" value="1"/>
</dbReference>
<dbReference type="GO" id="GO:0051539">
    <property type="term" value="F:4 iron, 4 sulfur cluster binding"/>
    <property type="evidence" value="ECO:0007669"/>
    <property type="project" value="UniProtKB-KW"/>
</dbReference>
<keyword evidence="6 18" id="KW-0808">Transferase</keyword>
<evidence type="ECO:0000256" key="2">
    <source>
        <dbReference type="ARBA" id="ARBA00002399"/>
    </source>
</evidence>
<dbReference type="PANTHER" id="PTHR11918:SF45">
    <property type="entry name" value="THREONYLCARBAMOYLADENOSINE TRNA METHYLTHIOTRANSFERASE"/>
    <property type="match status" value="1"/>
</dbReference>
<evidence type="ECO:0000259" key="16">
    <source>
        <dbReference type="PROSITE" id="PS51449"/>
    </source>
</evidence>